<dbReference type="RefSeq" id="WP_268916459.1">
    <property type="nucleotide sequence ID" value="NZ_JAPTMY010000002.1"/>
</dbReference>
<keyword evidence="2" id="KW-0413">Isomerase</keyword>
<protein>
    <submittedName>
        <fullName evidence="2">Sugar phosphate isomerase/epimerase</fullName>
    </submittedName>
</protein>
<accession>A0ABT4I5T9</accession>
<sequence length="289" mass="31619">MTPVSPMAPAWTMTGFADEISPDLGEQVALLAELGIRHIELRSVQLTKILDLTDAELRRIRDALDAAGIALSCVGSDLGKIRITDPFAPHLERTRRAVEVARFLATPRIRVFSFFIPAGEDPARHRDEVIARTRAMVEIARDGGATLLHENEKEIYGDVPGRVADLLAAVDSPSYRAVFDPANYVQCGVRPMDEAWPLVHRYTDYIHCKDARFPVDADDIGEVTPCGEGDGQWPELIAALKDCGYAGFLSLEPHLGRFDAYGALSGPESFTRAHAALQTLLARAGVETD</sequence>
<organism evidence="2 3">
    <name type="scientific">Actinomyces israelii</name>
    <dbReference type="NCBI Taxonomy" id="1659"/>
    <lineage>
        <taxon>Bacteria</taxon>
        <taxon>Bacillati</taxon>
        <taxon>Actinomycetota</taxon>
        <taxon>Actinomycetes</taxon>
        <taxon>Actinomycetales</taxon>
        <taxon>Actinomycetaceae</taxon>
        <taxon>Actinomyces</taxon>
    </lineage>
</organism>
<gene>
    <name evidence="2" type="ORF">OHJ16_01590</name>
</gene>
<dbReference type="PANTHER" id="PTHR12110">
    <property type="entry name" value="HYDROXYPYRUVATE ISOMERASE"/>
    <property type="match status" value="1"/>
</dbReference>
<dbReference type="InterPro" id="IPR013022">
    <property type="entry name" value="Xyl_isomerase-like_TIM-brl"/>
</dbReference>
<dbReference type="PANTHER" id="PTHR12110:SF41">
    <property type="entry name" value="INOSOSE DEHYDRATASE"/>
    <property type="match status" value="1"/>
</dbReference>
<proteinExistence type="predicted"/>
<dbReference type="InterPro" id="IPR036237">
    <property type="entry name" value="Xyl_isomerase-like_sf"/>
</dbReference>
<dbReference type="Proteomes" id="UP001072034">
    <property type="component" value="Unassembled WGS sequence"/>
</dbReference>
<evidence type="ECO:0000259" key="1">
    <source>
        <dbReference type="Pfam" id="PF01261"/>
    </source>
</evidence>
<dbReference type="InterPro" id="IPR050312">
    <property type="entry name" value="IolE/XylAMocC-like"/>
</dbReference>
<name>A0ABT4I5T9_9ACTO</name>
<reference evidence="2" key="1">
    <citation type="submission" date="2022-10" db="EMBL/GenBank/DDBJ databases">
        <title>Genome sequence of Actinomyces israelii ATCC 10048.</title>
        <authorList>
            <person name="Watt R.M."/>
            <person name="Tong W.M."/>
        </authorList>
    </citation>
    <scope>NUCLEOTIDE SEQUENCE</scope>
    <source>
        <strain evidence="2">ATCC 10048</strain>
    </source>
</reference>
<dbReference type="Pfam" id="PF01261">
    <property type="entry name" value="AP_endonuc_2"/>
    <property type="match status" value="1"/>
</dbReference>
<dbReference type="SUPFAM" id="SSF51658">
    <property type="entry name" value="Xylose isomerase-like"/>
    <property type="match status" value="1"/>
</dbReference>
<feature type="domain" description="Xylose isomerase-like TIM barrel" evidence="1">
    <location>
        <begin position="28"/>
        <end position="254"/>
    </location>
</feature>
<dbReference type="EMBL" id="JAPTMY010000002">
    <property type="protein sequence ID" value="MCZ0856744.1"/>
    <property type="molecule type" value="Genomic_DNA"/>
</dbReference>
<keyword evidence="3" id="KW-1185">Reference proteome</keyword>
<comment type="caution">
    <text evidence="2">The sequence shown here is derived from an EMBL/GenBank/DDBJ whole genome shotgun (WGS) entry which is preliminary data.</text>
</comment>
<evidence type="ECO:0000313" key="3">
    <source>
        <dbReference type="Proteomes" id="UP001072034"/>
    </source>
</evidence>
<dbReference type="Gene3D" id="3.20.20.150">
    <property type="entry name" value="Divalent-metal-dependent TIM barrel enzymes"/>
    <property type="match status" value="1"/>
</dbReference>
<evidence type="ECO:0000313" key="2">
    <source>
        <dbReference type="EMBL" id="MCZ0856744.1"/>
    </source>
</evidence>
<dbReference type="GO" id="GO:0016853">
    <property type="term" value="F:isomerase activity"/>
    <property type="evidence" value="ECO:0007669"/>
    <property type="project" value="UniProtKB-KW"/>
</dbReference>